<accession>A0A9W9K6Y0</accession>
<dbReference type="RefSeq" id="XP_056510920.1">
    <property type="nucleotide sequence ID" value="XM_056655307.1"/>
</dbReference>
<dbReference type="AlphaFoldDB" id="A0A9W9K6Y0"/>
<dbReference type="GeneID" id="81394475"/>
<dbReference type="EMBL" id="JAPMSZ010000007">
    <property type="protein sequence ID" value="KAJ5095369.1"/>
    <property type="molecule type" value="Genomic_DNA"/>
</dbReference>
<reference evidence="2" key="1">
    <citation type="submission" date="2022-11" db="EMBL/GenBank/DDBJ databases">
        <authorList>
            <person name="Petersen C."/>
        </authorList>
    </citation>
    <scope>NUCLEOTIDE SEQUENCE</scope>
    <source>
        <strain evidence="2">IBT 34128</strain>
    </source>
</reference>
<organism evidence="2 3">
    <name type="scientific">Penicillium alfredii</name>
    <dbReference type="NCBI Taxonomy" id="1506179"/>
    <lineage>
        <taxon>Eukaryota</taxon>
        <taxon>Fungi</taxon>
        <taxon>Dikarya</taxon>
        <taxon>Ascomycota</taxon>
        <taxon>Pezizomycotina</taxon>
        <taxon>Eurotiomycetes</taxon>
        <taxon>Eurotiomycetidae</taxon>
        <taxon>Eurotiales</taxon>
        <taxon>Aspergillaceae</taxon>
        <taxon>Penicillium</taxon>
    </lineage>
</organism>
<keyword evidence="3" id="KW-1185">Reference proteome</keyword>
<evidence type="ECO:0000313" key="3">
    <source>
        <dbReference type="Proteomes" id="UP001141434"/>
    </source>
</evidence>
<evidence type="ECO:0000256" key="1">
    <source>
        <dbReference type="SAM" id="MobiDB-lite"/>
    </source>
</evidence>
<reference evidence="2" key="2">
    <citation type="journal article" date="2023" name="IMA Fungus">
        <title>Comparative genomic study of the Penicillium genus elucidates a diverse pangenome and 15 lateral gene transfer events.</title>
        <authorList>
            <person name="Petersen C."/>
            <person name="Sorensen T."/>
            <person name="Nielsen M.R."/>
            <person name="Sondergaard T.E."/>
            <person name="Sorensen J.L."/>
            <person name="Fitzpatrick D.A."/>
            <person name="Frisvad J.C."/>
            <person name="Nielsen K.L."/>
        </authorList>
    </citation>
    <scope>NUCLEOTIDE SEQUENCE</scope>
    <source>
        <strain evidence="2">IBT 34128</strain>
    </source>
</reference>
<name>A0A9W9K6Y0_9EURO</name>
<sequence length="60" mass="6252">MGHGSSPSNVGGIRWLAGLDIPSAVNIGRLPDEDDAPEPGGVENLSLPRMSRNESISPVE</sequence>
<comment type="caution">
    <text evidence="2">The sequence shown here is derived from an EMBL/GenBank/DDBJ whole genome shotgun (WGS) entry which is preliminary data.</text>
</comment>
<proteinExistence type="predicted"/>
<gene>
    <name evidence="2" type="ORF">NUU61_004725</name>
</gene>
<dbReference type="Proteomes" id="UP001141434">
    <property type="component" value="Unassembled WGS sequence"/>
</dbReference>
<feature type="region of interest" description="Disordered" evidence="1">
    <location>
        <begin position="26"/>
        <end position="60"/>
    </location>
</feature>
<evidence type="ECO:0000313" key="2">
    <source>
        <dbReference type="EMBL" id="KAJ5095369.1"/>
    </source>
</evidence>
<protein>
    <submittedName>
        <fullName evidence="2">Uncharacterized protein</fullName>
    </submittedName>
</protein>